<dbReference type="FunCoup" id="A3LXE8">
    <property type="interactions" value="71"/>
</dbReference>
<keyword evidence="1" id="KW-0812">Transmembrane</keyword>
<keyword evidence="1" id="KW-1133">Transmembrane helix</keyword>
<dbReference type="GeneID" id="4839785"/>
<feature type="transmembrane region" description="Helical" evidence="1">
    <location>
        <begin position="41"/>
        <end position="60"/>
    </location>
</feature>
<dbReference type="InParanoid" id="A3LXE8"/>
<organism evidence="2 3">
    <name type="scientific">Scheffersomyces stipitis (strain ATCC 58785 / CBS 6054 / NBRC 10063 / NRRL Y-11545)</name>
    <name type="common">Yeast</name>
    <name type="synonym">Pichia stipitis</name>
    <dbReference type="NCBI Taxonomy" id="322104"/>
    <lineage>
        <taxon>Eukaryota</taxon>
        <taxon>Fungi</taxon>
        <taxon>Dikarya</taxon>
        <taxon>Ascomycota</taxon>
        <taxon>Saccharomycotina</taxon>
        <taxon>Pichiomycetes</taxon>
        <taxon>Debaryomycetaceae</taxon>
        <taxon>Scheffersomyces</taxon>
    </lineage>
</organism>
<proteinExistence type="predicted"/>
<accession>A3LXE8</accession>
<sequence>MEKFSSWRDKGTGISPFMPVPLPLSQEKSAFKRTLLSVVKVPLFIIKLPFFILFTLAYYITSLKPLANFVFFVLFGFKNIDFSVEGVKKSNIDVINKNKPSPNDIIVANYSSPIDGLIYALVANTYNWHNVKFLVPNQSGELFEYSLWSLVNHSFDNSVSGSKVESLSSYKNKVVFLLLEGTTSNNKALLPFVPLSPNYNFDGFAVKTLVSKISPGYLTMPIPVSKLGYLFELLTNLNKLTLNYIKLKCYKFDKFEVVELRKTFALNSLNSIDKNLNIAEKQKFVAYYKNHDVKKTD</sequence>
<dbReference type="OrthoDB" id="272512at2759"/>
<evidence type="ECO:0000313" key="2">
    <source>
        <dbReference type="EMBL" id="ABN67444.2"/>
    </source>
</evidence>
<evidence type="ECO:0000256" key="1">
    <source>
        <dbReference type="SAM" id="Phobius"/>
    </source>
</evidence>
<reference evidence="2 3" key="1">
    <citation type="journal article" date="2007" name="Nat. Biotechnol.">
        <title>Genome sequence of the lignocellulose-bioconverting and xylose-fermenting yeast Pichia stipitis.</title>
        <authorList>
            <person name="Jeffries T.W."/>
            <person name="Grigoriev I.V."/>
            <person name="Grimwood J."/>
            <person name="Laplaza J.M."/>
            <person name="Aerts A."/>
            <person name="Salamov A."/>
            <person name="Schmutz J."/>
            <person name="Lindquist E."/>
            <person name="Dehal P."/>
            <person name="Shapiro H."/>
            <person name="Jin Y.S."/>
            <person name="Passoth V."/>
            <person name="Richardson P.M."/>
        </authorList>
    </citation>
    <scope>NUCLEOTIDE SEQUENCE [LARGE SCALE GENOMIC DNA]</scope>
    <source>
        <strain evidence="3">ATCC 58785 / CBS 6054 / NBRC 10063 / NRRL Y-11545</strain>
    </source>
</reference>
<dbReference type="STRING" id="322104.A3LXE8"/>
<dbReference type="HOGENOM" id="CLU_048121_1_0_1"/>
<evidence type="ECO:0000313" key="3">
    <source>
        <dbReference type="Proteomes" id="UP000002258"/>
    </source>
</evidence>
<protein>
    <submittedName>
        <fullName evidence="2">Vacuolar protein sorting protein 66</fullName>
    </submittedName>
</protein>
<dbReference type="RefSeq" id="XP_001385473.2">
    <property type="nucleotide sequence ID" value="XM_001385436.1"/>
</dbReference>
<dbReference type="Proteomes" id="UP000002258">
    <property type="component" value="Chromosome 6"/>
</dbReference>
<name>A3LXE8_PICST</name>
<dbReference type="EMBL" id="CP000500">
    <property type="protein sequence ID" value="ABN67444.2"/>
    <property type="molecule type" value="Genomic_DNA"/>
</dbReference>
<dbReference type="AlphaFoldDB" id="A3LXE8"/>
<gene>
    <name evidence="2" type="ORF">PICST_47978</name>
</gene>
<dbReference type="OMA" id="NWRDKGT"/>
<keyword evidence="3" id="KW-1185">Reference proteome</keyword>
<dbReference type="eggNOG" id="ENOG502SABN">
    <property type="taxonomic scope" value="Eukaryota"/>
</dbReference>
<keyword evidence="1" id="KW-0472">Membrane</keyword>
<dbReference type="KEGG" id="pic:PICST_47978"/>